<keyword evidence="2" id="KW-1185">Reference proteome</keyword>
<accession>A0A9R1WDY5</accession>
<organism evidence="1 2">
    <name type="scientific">Lactuca sativa</name>
    <name type="common">Garden lettuce</name>
    <dbReference type="NCBI Taxonomy" id="4236"/>
    <lineage>
        <taxon>Eukaryota</taxon>
        <taxon>Viridiplantae</taxon>
        <taxon>Streptophyta</taxon>
        <taxon>Embryophyta</taxon>
        <taxon>Tracheophyta</taxon>
        <taxon>Spermatophyta</taxon>
        <taxon>Magnoliopsida</taxon>
        <taxon>eudicotyledons</taxon>
        <taxon>Gunneridae</taxon>
        <taxon>Pentapetalae</taxon>
        <taxon>asterids</taxon>
        <taxon>campanulids</taxon>
        <taxon>Asterales</taxon>
        <taxon>Asteraceae</taxon>
        <taxon>Cichorioideae</taxon>
        <taxon>Cichorieae</taxon>
        <taxon>Lactucinae</taxon>
        <taxon>Lactuca</taxon>
    </lineage>
</organism>
<name>A0A9R1WDY5_LACSA</name>
<comment type="caution">
    <text evidence="1">The sequence shown here is derived from an EMBL/GenBank/DDBJ whole genome shotgun (WGS) entry which is preliminary data.</text>
</comment>
<protein>
    <submittedName>
        <fullName evidence="1">Uncharacterized protein</fullName>
    </submittedName>
</protein>
<reference evidence="1 2" key="1">
    <citation type="journal article" date="2017" name="Nat. Commun.">
        <title>Genome assembly with in vitro proximity ligation data and whole-genome triplication in lettuce.</title>
        <authorList>
            <person name="Reyes-Chin-Wo S."/>
            <person name="Wang Z."/>
            <person name="Yang X."/>
            <person name="Kozik A."/>
            <person name="Arikit S."/>
            <person name="Song C."/>
            <person name="Xia L."/>
            <person name="Froenicke L."/>
            <person name="Lavelle D.O."/>
            <person name="Truco M.J."/>
            <person name="Xia R."/>
            <person name="Zhu S."/>
            <person name="Xu C."/>
            <person name="Xu H."/>
            <person name="Xu X."/>
            <person name="Cox K."/>
            <person name="Korf I."/>
            <person name="Meyers B.C."/>
            <person name="Michelmore R.W."/>
        </authorList>
    </citation>
    <scope>NUCLEOTIDE SEQUENCE [LARGE SCALE GENOMIC DNA]</scope>
    <source>
        <strain evidence="2">cv. Salinas</strain>
        <tissue evidence="1">Seedlings</tissue>
    </source>
</reference>
<dbReference type="EMBL" id="NBSK02000002">
    <property type="protein sequence ID" value="KAJ0222073.1"/>
    <property type="molecule type" value="Genomic_DNA"/>
</dbReference>
<proteinExistence type="predicted"/>
<dbReference type="Proteomes" id="UP000235145">
    <property type="component" value="Unassembled WGS sequence"/>
</dbReference>
<evidence type="ECO:0000313" key="1">
    <source>
        <dbReference type="EMBL" id="KAJ0222073.1"/>
    </source>
</evidence>
<dbReference type="AlphaFoldDB" id="A0A9R1WDY5"/>
<gene>
    <name evidence="1" type="ORF">LSAT_V11C200064440</name>
</gene>
<evidence type="ECO:0000313" key="2">
    <source>
        <dbReference type="Proteomes" id="UP000235145"/>
    </source>
</evidence>
<sequence length="92" mass="10935">MNELQMHTTEYGDMFGSEYRFQQHNSLNFFGKEAPLQNWMIMPNIGVVIATRYNMVLKDHKLDIGRGIGPFIWKKVWKRLVLQIDSLAWRFS</sequence>